<protein>
    <submittedName>
        <fullName evidence="1">Uncharacterized protein</fullName>
    </submittedName>
</protein>
<name>A0A929FY42_9PSEU</name>
<gene>
    <name evidence="1" type="ORF">IQ251_01355</name>
</gene>
<dbReference type="Proteomes" id="UP000598360">
    <property type="component" value="Unassembled WGS sequence"/>
</dbReference>
<sequence length="97" mass="9485">MSLPSLLTASGLISGFAVSRATEHRHWGGAVAAGFGLAAAETCRRRTGLAPAAALGGTYAAALAASHPLAKKIGAWPSVFAVSGAAATAAGLLSRRG</sequence>
<evidence type="ECO:0000313" key="1">
    <source>
        <dbReference type="EMBL" id="MBE9373085.1"/>
    </source>
</evidence>
<dbReference type="EMBL" id="JADEYC010000002">
    <property type="protein sequence ID" value="MBE9373085.1"/>
    <property type="molecule type" value="Genomic_DNA"/>
</dbReference>
<evidence type="ECO:0000313" key="2">
    <source>
        <dbReference type="Proteomes" id="UP000598360"/>
    </source>
</evidence>
<comment type="caution">
    <text evidence="1">The sequence shown here is derived from an EMBL/GenBank/DDBJ whole genome shotgun (WGS) entry which is preliminary data.</text>
</comment>
<accession>A0A929FY42</accession>
<reference evidence="1" key="1">
    <citation type="submission" date="2020-10" db="EMBL/GenBank/DDBJ databases">
        <title>Diversity and distribution of actinomycetes associated with coral in the coast of Hainan.</title>
        <authorList>
            <person name="Li F."/>
        </authorList>
    </citation>
    <scope>NUCLEOTIDE SEQUENCE</scope>
    <source>
        <strain evidence="1">HNM0983</strain>
    </source>
</reference>
<proteinExistence type="predicted"/>
<keyword evidence="2" id="KW-1185">Reference proteome</keyword>
<dbReference type="AlphaFoldDB" id="A0A929FY42"/>
<dbReference type="RefSeq" id="WP_193926532.1">
    <property type="nucleotide sequence ID" value="NZ_JADEYC010000002.1"/>
</dbReference>
<organism evidence="1 2">
    <name type="scientific">Saccharopolyspora montiporae</name>
    <dbReference type="NCBI Taxonomy" id="2781240"/>
    <lineage>
        <taxon>Bacteria</taxon>
        <taxon>Bacillati</taxon>
        <taxon>Actinomycetota</taxon>
        <taxon>Actinomycetes</taxon>
        <taxon>Pseudonocardiales</taxon>
        <taxon>Pseudonocardiaceae</taxon>
        <taxon>Saccharopolyspora</taxon>
    </lineage>
</organism>